<dbReference type="PANTHER" id="PTHR42780">
    <property type="entry name" value="SOLEUCYL-TRNA SYNTHETASE"/>
    <property type="match status" value="1"/>
</dbReference>
<dbReference type="PANTHER" id="PTHR42780:SF1">
    <property type="entry name" value="ISOLEUCINE--TRNA LIGASE, CYTOPLASMIC"/>
    <property type="match status" value="1"/>
</dbReference>
<dbReference type="EMBL" id="LWDF02002762">
    <property type="protein sequence ID" value="KAE8235439.1"/>
    <property type="molecule type" value="Genomic_DNA"/>
</dbReference>
<keyword evidence="7" id="KW-0030">Aminoacyl-tRNA synthetase</keyword>
<reference evidence="12" key="1">
    <citation type="submission" date="2016-04" db="EMBL/GenBank/DDBJ databases">
        <authorList>
            <person name="Nguyen H.D."/>
            <person name="Samba Siva P."/>
            <person name="Cullis J."/>
            <person name="Levesque C.A."/>
            <person name="Hambleton S."/>
        </authorList>
    </citation>
    <scope>NUCLEOTIDE SEQUENCE</scope>
    <source>
        <strain evidence="12">DAOMC 236416</strain>
    </source>
</reference>
<keyword evidence="5" id="KW-0067">ATP-binding</keyword>
<gene>
    <name evidence="12" type="ORF">A4X13_0g9493</name>
</gene>
<evidence type="ECO:0000256" key="6">
    <source>
        <dbReference type="ARBA" id="ARBA00022917"/>
    </source>
</evidence>
<evidence type="ECO:0000256" key="8">
    <source>
        <dbReference type="ARBA" id="ARBA00032665"/>
    </source>
</evidence>
<dbReference type="InterPro" id="IPR023586">
    <property type="entry name" value="Ile-tRNA-ligase_type2"/>
</dbReference>
<dbReference type="SUPFAM" id="SSF52374">
    <property type="entry name" value="Nucleotidylyl transferase"/>
    <property type="match status" value="1"/>
</dbReference>
<feature type="non-terminal residue" evidence="12">
    <location>
        <position position="319"/>
    </location>
</feature>
<feature type="domain" description="Aminoacyl-tRNA synthetase class Ia" evidence="10">
    <location>
        <begin position="1"/>
        <end position="76"/>
    </location>
</feature>
<dbReference type="FunFam" id="1.10.730.10:FF:000004">
    <property type="entry name" value="Isoleucyl-tRNA synthetase, cytoplasmic"/>
    <property type="match status" value="1"/>
</dbReference>
<dbReference type="Proteomes" id="UP000077521">
    <property type="component" value="Unassembled WGS sequence"/>
</dbReference>
<name>A0A8T8S9E1_9BASI</name>
<feature type="non-terminal residue" evidence="12">
    <location>
        <position position="1"/>
    </location>
</feature>
<accession>A0A8T8S9E1</accession>
<evidence type="ECO:0000313" key="13">
    <source>
        <dbReference type="Proteomes" id="UP000077521"/>
    </source>
</evidence>
<comment type="catalytic activity">
    <reaction evidence="9">
        <text>tRNA(Ile) + L-isoleucine + ATP = L-isoleucyl-tRNA(Ile) + AMP + diphosphate</text>
        <dbReference type="Rhea" id="RHEA:11060"/>
        <dbReference type="Rhea" id="RHEA-COMP:9666"/>
        <dbReference type="Rhea" id="RHEA-COMP:9695"/>
        <dbReference type="ChEBI" id="CHEBI:30616"/>
        <dbReference type="ChEBI" id="CHEBI:33019"/>
        <dbReference type="ChEBI" id="CHEBI:58045"/>
        <dbReference type="ChEBI" id="CHEBI:78442"/>
        <dbReference type="ChEBI" id="CHEBI:78528"/>
        <dbReference type="ChEBI" id="CHEBI:456215"/>
        <dbReference type="EC" id="6.1.1.5"/>
    </reaction>
</comment>
<evidence type="ECO:0000256" key="3">
    <source>
        <dbReference type="ARBA" id="ARBA00022598"/>
    </source>
</evidence>
<evidence type="ECO:0000256" key="4">
    <source>
        <dbReference type="ARBA" id="ARBA00022741"/>
    </source>
</evidence>
<keyword evidence="6" id="KW-0648">Protein biosynthesis</keyword>
<dbReference type="EC" id="6.1.1.5" evidence="2"/>
<evidence type="ECO:0000259" key="10">
    <source>
        <dbReference type="Pfam" id="PF00133"/>
    </source>
</evidence>
<protein>
    <recommendedName>
        <fullName evidence="2">isoleucine--tRNA ligase</fullName>
        <ecNumber evidence="2">6.1.1.5</ecNumber>
    </recommendedName>
    <alternativeName>
        <fullName evidence="8">Isoleucyl-tRNA synthetase</fullName>
    </alternativeName>
</protein>
<sequence length="319" mass="37298">QTRGWYYTLLIVGTHLFGKAPWKNVICSGLVQAADGKKMSKSLRNYPDPTILIDKYGADAIRLYLVTSPAVRAEQLRFREEGVKDMITQVFLPWLNSFRFFLGQVALLKKETGITFVYDPKAKRSENVMDRWILARCQNLIRFVKEEMDAYRLYTVAPVLLKMVDELTNWYIRFNRRRLKGEGGKDDWLTALNSLFETLFTLCRTTSSFTPFLTENIYQGLRPFLPPQEESDKNDYRSLHFLSFPTVREDYIDEVILRRFSALQSVTELVRTLRERNLLPLRVPLKELVVFHSNQESLDDVQTLSSYITEELNVRDLVL</sequence>
<comment type="similarity">
    <text evidence="1">Belongs to the class-I aminoacyl-tRNA synthetase family.</text>
</comment>
<organism evidence="12 13">
    <name type="scientific">Tilletia indica</name>
    <dbReference type="NCBI Taxonomy" id="43049"/>
    <lineage>
        <taxon>Eukaryota</taxon>
        <taxon>Fungi</taxon>
        <taxon>Dikarya</taxon>
        <taxon>Basidiomycota</taxon>
        <taxon>Ustilaginomycotina</taxon>
        <taxon>Exobasidiomycetes</taxon>
        <taxon>Tilletiales</taxon>
        <taxon>Tilletiaceae</taxon>
        <taxon>Tilletia</taxon>
    </lineage>
</organism>
<feature type="domain" description="Methionyl/Valyl/Leucyl/Isoleucyl-tRNA synthetase anticodon-binding" evidence="11">
    <location>
        <begin position="130"/>
        <end position="286"/>
    </location>
</feature>
<proteinExistence type="inferred from homology"/>
<dbReference type="AlphaFoldDB" id="A0A8T8S9E1"/>
<evidence type="ECO:0000256" key="5">
    <source>
        <dbReference type="ARBA" id="ARBA00022840"/>
    </source>
</evidence>
<dbReference type="InterPro" id="IPR033709">
    <property type="entry name" value="Anticodon_Ile_ABEc"/>
</dbReference>
<evidence type="ECO:0000313" key="12">
    <source>
        <dbReference type="EMBL" id="KAE8235439.1"/>
    </source>
</evidence>
<dbReference type="InterPro" id="IPR014729">
    <property type="entry name" value="Rossmann-like_a/b/a_fold"/>
</dbReference>
<evidence type="ECO:0000256" key="1">
    <source>
        <dbReference type="ARBA" id="ARBA00005594"/>
    </source>
</evidence>
<dbReference type="Pfam" id="PF00133">
    <property type="entry name" value="tRNA-synt_1"/>
    <property type="match status" value="1"/>
</dbReference>
<dbReference type="GO" id="GO:0006428">
    <property type="term" value="P:isoleucyl-tRNA aminoacylation"/>
    <property type="evidence" value="ECO:0007669"/>
    <property type="project" value="TreeGrafter"/>
</dbReference>
<dbReference type="Pfam" id="PF08264">
    <property type="entry name" value="Anticodon_1"/>
    <property type="match status" value="1"/>
</dbReference>
<evidence type="ECO:0000256" key="7">
    <source>
        <dbReference type="ARBA" id="ARBA00023146"/>
    </source>
</evidence>
<dbReference type="GO" id="GO:0004822">
    <property type="term" value="F:isoleucine-tRNA ligase activity"/>
    <property type="evidence" value="ECO:0007669"/>
    <property type="project" value="UniProtKB-EC"/>
</dbReference>
<dbReference type="Gene3D" id="1.10.730.10">
    <property type="entry name" value="Isoleucyl-tRNA Synthetase, Domain 1"/>
    <property type="match status" value="1"/>
</dbReference>
<evidence type="ECO:0000259" key="11">
    <source>
        <dbReference type="Pfam" id="PF08264"/>
    </source>
</evidence>
<evidence type="ECO:0000256" key="2">
    <source>
        <dbReference type="ARBA" id="ARBA00013165"/>
    </source>
</evidence>
<keyword evidence="4" id="KW-0547">Nucleotide-binding</keyword>
<dbReference type="GO" id="GO:0000049">
    <property type="term" value="F:tRNA binding"/>
    <property type="evidence" value="ECO:0007669"/>
    <property type="project" value="InterPro"/>
</dbReference>
<keyword evidence="13" id="KW-1185">Reference proteome</keyword>
<dbReference type="InterPro" id="IPR009080">
    <property type="entry name" value="tRNAsynth_Ia_anticodon-bd"/>
</dbReference>
<dbReference type="CDD" id="cd07961">
    <property type="entry name" value="Anticodon_Ia_Ile_ABEc"/>
    <property type="match status" value="1"/>
</dbReference>
<dbReference type="Gene3D" id="3.40.50.620">
    <property type="entry name" value="HUPs"/>
    <property type="match status" value="1"/>
</dbReference>
<evidence type="ECO:0000256" key="9">
    <source>
        <dbReference type="ARBA" id="ARBA00048359"/>
    </source>
</evidence>
<dbReference type="GO" id="GO:0005524">
    <property type="term" value="F:ATP binding"/>
    <property type="evidence" value="ECO:0007669"/>
    <property type="project" value="UniProtKB-KW"/>
</dbReference>
<dbReference type="SUPFAM" id="SSF47323">
    <property type="entry name" value="Anticodon-binding domain of a subclass of class I aminoacyl-tRNA synthetases"/>
    <property type="match status" value="1"/>
</dbReference>
<reference evidence="12" key="2">
    <citation type="journal article" date="2019" name="IMA Fungus">
        <title>Genome sequencing and comparison of five Tilletia species to identify candidate genes for the detection of regulated species infecting wheat.</title>
        <authorList>
            <person name="Nguyen H.D.T."/>
            <person name="Sultana T."/>
            <person name="Kesanakurti P."/>
            <person name="Hambleton S."/>
        </authorList>
    </citation>
    <scope>NUCLEOTIDE SEQUENCE</scope>
    <source>
        <strain evidence="12">DAOMC 236416</strain>
    </source>
</reference>
<keyword evidence="3" id="KW-0436">Ligase</keyword>
<dbReference type="InterPro" id="IPR013155">
    <property type="entry name" value="M/V/L/I-tRNA-synth_anticd-bd"/>
</dbReference>
<dbReference type="InterPro" id="IPR002300">
    <property type="entry name" value="aa-tRNA-synth_Ia"/>
</dbReference>
<comment type="caution">
    <text evidence="12">The sequence shown here is derived from an EMBL/GenBank/DDBJ whole genome shotgun (WGS) entry which is preliminary data.</text>
</comment>